<sequence>VERELGFGQGSIRNWNKAAPSADKLYKVAKLFNVSMEYILTGEGQAAEKDADAIRGISDDALKVGCLWDGLDEAGRAIILGDIYRRAEAMTMASDALAGEQLRAAK</sequence>
<proteinExistence type="predicted"/>
<dbReference type="CDD" id="cd00093">
    <property type="entry name" value="HTH_XRE"/>
    <property type="match status" value="1"/>
</dbReference>
<evidence type="ECO:0000259" key="1">
    <source>
        <dbReference type="PROSITE" id="PS50943"/>
    </source>
</evidence>
<dbReference type="PROSITE" id="PS50943">
    <property type="entry name" value="HTH_CROC1"/>
    <property type="match status" value="1"/>
</dbReference>
<dbReference type="EMBL" id="AJWY01006937">
    <property type="protein sequence ID" value="EKC65452.1"/>
    <property type="molecule type" value="Genomic_DNA"/>
</dbReference>
<protein>
    <submittedName>
        <fullName evidence="2">Transcriptional regulator, XRE family</fullName>
    </submittedName>
</protein>
<dbReference type="InterPro" id="IPR001387">
    <property type="entry name" value="Cro/C1-type_HTH"/>
</dbReference>
<dbReference type="InterPro" id="IPR010982">
    <property type="entry name" value="Lambda_DNA-bd_dom_sf"/>
</dbReference>
<comment type="caution">
    <text evidence="2">The sequence shown here is derived from an EMBL/GenBank/DDBJ whole genome shotgun (WGS) entry which is preliminary data.</text>
</comment>
<feature type="non-terminal residue" evidence="2">
    <location>
        <position position="1"/>
    </location>
</feature>
<gene>
    <name evidence="2" type="ORF">LEA_10314</name>
</gene>
<accession>K1SXU8</accession>
<dbReference type="Gene3D" id="1.10.260.40">
    <property type="entry name" value="lambda repressor-like DNA-binding domains"/>
    <property type="match status" value="1"/>
</dbReference>
<dbReference type="GO" id="GO:0003677">
    <property type="term" value="F:DNA binding"/>
    <property type="evidence" value="ECO:0007669"/>
    <property type="project" value="InterPro"/>
</dbReference>
<dbReference type="AlphaFoldDB" id="K1SXU8"/>
<evidence type="ECO:0000313" key="2">
    <source>
        <dbReference type="EMBL" id="EKC65452.1"/>
    </source>
</evidence>
<reference evidence="2" key="1">
    <citation type="journal article" date="2013" name="Environ. Microbiol.">
        <title>Microbiota from the distal guts of lean and obese adolescents exhibit partial functional redundancy besides clear differences in community structure.</title>
        <authorList>
            <person name="Ferrer M."/>
            <person name="Ruiz A."/>
            <person name="Lanza F."/>
            <person name="Haange S.B."/>
            <person name="Oberbach A."/>
            <person name="Till H."/>
            <person name="Bargiela R."/>
            <person name="Campoy C."/>
            <person name="Segura M.T."/>
            <person name="Richter M."/>
            <person name="von Bergen M."/>
            <person name="Seifert J."/>
            <person name="Suarez A."/>
        </authorList>
    </citation>
    <scope>NUCLEOTIDE SEQUENCE</scope>
</reference>
<name>K1SXU8_9ZZZZ</name>
<organism evidence="2">
    <name type="scientific">human gut metagenome</name>
    <dbReference type="NCBI Taxonomy" id="408170"/>
    <lineage>
        <taxon>unclassified sequences</taxon>
        <taxon>metagenomes</taxon>
        <taxon>organismal metagenomes</taxon>
    </lineage>
</organism>
<feature type="domain" description="HTH cro/C1-type" evidence="1">
    <location>
        <begin position="16"/>
        <end position="39"/>
    </location>
</feature>